<comment type="caution">
    <text evidence="10">The sequence shown here is derived from an EMBL/GenBank/DDBJ whole genome shotgun (WGS) entry which is preliminary data.</text>
</comment>
<evidence type="ECO:0000256" key="7">
    <source>
        <dbReference type="ARBA" id="ARBA00023242"/>
    </source>
</evidence>
<keyword evidence="11" id="KW-1185">Reference proteome</keyword>
<evidence type="ECO:0000256" key="3">
    <source>
        <dbReference type="ARBA" id="ARBA00022771"/>
    </source>
</evidence>
<dbReference type="EMBL" id="JBJJXI010000085">
    <property type="protein sequence ID" value="KAL3395099.1"/>
    <property type="molecule type" value="Genomic_DNA"/>
</dbReference>
<evidence type="ECO:0000256" key="6">
    <source>
        <dbReference type="ARBA" id="ARBA00023163"/>
    </source>
</evidence>
<evidence type="ECO:0000313" key="11">
    <source>
        <dbReference type="Proteomes" id="UP001627154"/>
    </source>
</evidence>
<evidence type="ECO:0000256" key="2">
    <source>
        <dbReference type="ARBA" id="ARBA00022723"/>
    </source>
</evidence>
<keyword evidence="6" id="KW-0804">Transcription</keyword>
<dbReference type="PANTHER" id="PTHR46179">
    <property type="entry name" value="ZINC FINGER PROTEIN"/>
    <property type="match status" value="1"/>
</dbReference>
<dbReference type="AlphaFoldDB" id="A0ABD2WR47"/>
<dbReference type="GO" id="GO:0008270">
    <property type="term" value="F:zinc ion binding"/>
    <property type="evidence" value="ECO:0007669"/>
    <property type="project" value="UniProtKB-KW"/>
</dbReference>
<evidence type="ECO:0000259" key="9">
    <source>
        <dbReference type="PROSITE" id="PS50157"/>
    </source>
</evidence>
<evidence type="ECO:0000256" key="5">
    <source>
        <dbReference type="ARBA" id="ARBA00023015"/>
    </source>
</evidence>
<keyword evidence="5" id="KW-0805">Transcription regulation</keyword>
<comment type="subcellular location">
    <subcellularLocation>
        <location evidence="1">Nucleus</location>
    </subcellularLocation>
</comment>
<evidence type="ECO:0000256" key="1">
    <source>
        <dbReference type="ARBA" id="ARBA00004123"/>
    </source>
</evidence>
<keyword evidence="7" id="KW-0539">Nucleus</keyword>
<dbReference type="InterPro" id="IPR013087">
    <property type="entry name" value="Znf_C2H2_type"/>
</dbReference>
<dbReference type="PANTHER" id="PTHR46179:SF13">
    <property type="entry name" value="C2H2-TYPE DOMAIN-CONTAINING PROTEIN"/>
    <property type="match status" value="1"/>
</dbReference>
<gene>
    <name evidence="10" type="ORF">TKK_010720</name>
</gene>
<name>A0ABD2WR47_9HYME</name>
<proteinExistence type="predicted"/>
<keyword evidence="2" id="KW-0479">Metal-binding</keyword>
<reference evidence="10 11" key="1">
    <citation type="journal article" date="2024" name="bioRxiv">
        <title>A reference genome for Trichogramma kaykai: A tiny desert-dwelling parasitoid wasp with competing sex-ratio distorters.</title>
        <authorList>
            <person name="Culotta J."/>
            <person name="Lindsey A.R."/>
        </authorList>
    </citation>
    <scope>NUCLEOTIDE SEQUENCE [LARGE SCALE GENOMIC DNA]</scope>
    <source>
        <strain evidence="10 11">KSX58</strain>
    </source>
</reference>
<dbReference type="PROSITE" id="PS50157">
    <property type="entry name" value="ZINC_FINGER_C2H2_2"/>
    <property type="match status" value="1"/>
</dbReference>
<sequence>MSPVDWTKARMFFCKFCTFETPIYKKFNAHRDFHSNINKNVHCGFNRCKKIFSKSTHLKTHLIRSHGTSLKCKSLRNDSCRANEKGKFICTVQLCKREHDTYSDQLSHIKDHIRDKEEITCPYRTCTKKYSILPSFTSHLTKVHRNRSPEIDLSSEKVDGQIVNQNNSSDIIEDDYKDNGNDYEPREGDMSDTYDDLALREKLFFTNMAQFYLKLESELLVPASTVQYIVNEKYQMSQQGFDVVKSRLCDKLKKENISSEVINKIIDMIKEEDPMKKSKFIWYKL</sequence>
<dbReference type="InterPro" id="IPR051061">
    <property type="entry name" value="Zinc_finger_trans_reg"/>
</dbReference>
<dbReference type="PROSITE" id="PS00028">
    <property type="entry name" value="ZINC_FINGER_C2H2_1"/>
    <property type="match status" value="2"/>
</dbReference>
<evidence type="ECO:0000256" key="4">
    <source>
        <dbReference type="ARBA" id="ARBA00022833"/>
    </source>
</evidence>
<protein>
    <recommendedName>
        <fullName evidence="9">C2H2-type domain-containing protein</fullName>
    </recommendedName>
</protein>
<feature type="domain" description="C2H2-type" evidence="9">
    <location>
        <begin position="119"/>
        <end position="149"/>
    </location>
</feature>
<dbReference type="GO" id="GO:0005634">
    <property type="term" value="C:nucleus"/>
    <property type="evidence" value="ECO:0007669"/>
    <property type="project" value="UniProtKB-SubCell"/>
</dbReference>
<evidence type="ECO:0000256" key="8">
    <source>
        <dbReference type="PROSITE-ProRule" id="PRU00042"/>
    </source>
</evidence>
<accession>A0ABD2WR47</accession>
<organism evidence="10 11">
    <name type="scientific">Trichogramma kaykai</name>
    <dbReference type="NCBI Taxonomy" id="54128"/>
    <lineage>
        <taxon>Eukaryota</taxon>
        <taxon>Metazoa</taxon>
        <taxon>Ecdysozoa</taxon>
        <taxon>Arthropoda</taxon>
        <taxon>Hexapoda</taxon>
        <taxon>Insecta</taxon>
        <taxon>Pterygota</taxon>
        <taxon>Neoptera</taxon>
        <taxon>Endopterygota</taxon>
        <taxon>Hymenoptera</taxon>
        <taxon>Apocrita</taxon>
        <taxon>Proctotrupomorpha</taxon>
        <taxon>Chalcidoidea</taxon>
        <taxon>Trichogrammatidae</taxon>
        <taxon>Trichogramma</taxon>
    </lineage>
</organism>
<keyword evidence="3 8" id="KW-0863">Zinc-finger</keyword>
<dbReference type="SMART" id="SM00355">
    <property type="entry name" value="ZnF_C2H2"/>
    <property type="match status" value="4"/>
</dbReference>
<evidence type="ECO:0000313" key="10">
    <source>
        <dbReference type="EMBL" id="KAL3395099.1"/>
    </source>
</evidence>
<keyword evidence="4" id="KW-0862">Zinc</keyword>
<dbReference type="Proteomes" id="UP001627154">
    <property type="component" value="Unassembled WGS sequence"/>
</dbReference>